<evidence type="ECO:0000313" key="2">
    <source>
        <dbReference type="Proteomes" id="UP000789920"/>
    </source>
</evidence>
<keyword evidence="2" id="KW-1185">Reference proteome</keyword>
<dbReference type="EMBL" id="CAJVQC010072489">
    <property type="protein sequence ID" value="CAG8811525.1"/>
    <property type="molecule type" value="Genomic_DNA"/>
</dbReference>
<feature type="non-terminal residue" evidence="1">
    <location>
        <position position="237"/>
    </location>
</feature>
<evidence type="ECO:0000313" key="1">
    <source>
        <dbReference type="EMBL" id="CAG8811525.1"/>
    </source>
</evidence>
<proteinExistence type="predicted"/>
<reference evidence="1" key="1">
    <citation type="submission" date="2021-06" db="EMBL/GenBank/DDBJ databases">
        <authorList>
            <person name="Kallberg Y."/>
            <person name="Tangrot J."/>
            <person name="Rosling A."/>
        </authorList>
    </citation>
    <scope>NUCLEOTIDE SEQUENCE</scope>
    <source>
        <strain evidence="1">MA461A</strain>
    </source>
</reference>
<sequence>DQKDASEWTFTDKNNIEIDVVKTICHGITEKMIMNLEYNNLLLLYVIDFSNLFKEIKDAFDEQALITMTALPIKFHRDMDPTSDKYFEYLYENQQTTCTTKKVYNDKCKLICFGHDSKNKMFDELIEKKCIYLSDWKKLCDDIRKAELLLFQAYEAKLKVLILNCPAHPFCYVREVFDLDISYKKVVIEEFKSFIWALWAIRCALSDIIYDYEKIGKKLLKDYNKIAGSGPYKVDCR</sequence>
<accession>A0ACA9RVN7</accession>
<feature type="non-terminal residue" evidence="1">
    <location>
        <position position="1"/>
    </location>
</feature>
<name>A0ACA9RVN7_9GLOM</name>
<gene>
    <name evidence="1" type="ORF">RPERSI_LOCUS23326</name>
</gene>
<comment type="caution">
    <text evidence="1">The sequence shown here is derived from an EMBL/GenBank/DDBJ whole genome shotgun (WGS) entry which is preliminary data.</text>
</comment>
<organism evidence="1 2">
    <name type="scientific">Racocetra persica</name>
    <dbReference type="NCBI Taxonomy" id="160502"/>
    <lineage>
        <taxon>Eukaryota</taxon>
        <taxon>Fungi</taxon>
        <taxon>Fungi incertae sedis</taxon>
        <taxon>Mucoromycota</taxon>
        <taxon>Glomeromycotina</taxon>
        <taxon>Glomeromycetes</taxon>
        <taxon>Diversisporales</taxon>
        <taxon>Gigasporaceae</taxon>
        <taxon>Racocetra</taxon>
    </lineage>
</organism>
<protein>
    <submittedName>
        <fullName evidence="1">10105_t:CDS:1</fullName>
    </submittedName>
</protein>
<dbReference type="Proteomes" id="UP000789920">
    <property type="component" value="Unassembled WGS sequence"/>
</dbReference>